<sequence>AELQGMLIETLATSRASSLPASALYSALIATRPALKELSNSQGEKVAKKEWVCAIEAALEAGRIQSGVFGKVESVQAAADHTLEAQWFYQPEEDQDQERATLLRSIMPRPGKRSETKKCKQYYWRPLAKISRWDPEDDL</sequence>
<feature type="non-terminal residue" evidence="1">
    <location>
        <position position="1"/>
    </location>
</feature>
<dbReference type="Proteomes" id="UP000016930">
    <property type="component" value="Unassembled WGS sequence"/>
</dbReference>
<reference evidence="1 2" key="1">
    <citation type="journal article" date="2012" name="Proc. Natl. Acad. Sci. U.S.A.">
        <title>Comparative genomics of Ceriporiopsis subvermispora and Phanerochaete chrysosporium provide insight into selective ligninolysis.</title>
        <authorList>
            <person name="Fernandez-Fueyo E."/>
            <person name="Ruiz-Duenas F.J."/>
            <person name="Ferreira P."/>
            <person name="Floudas D."/>
            <person name="Hibbett D.S."/>
            <person name="Canessa P."/>
            <person name="Larrondo L.F."/>
            <person name="James T.Y."/>
            <person name="Seelenfreund D."/>
            <person name="Lobos S."/>
            <person name="Polanco R."/>
            <person name="Tello M."/>
            <person name="Honda Y."/>
            <person name="Watanabe T."/>
            <person name="Watanabe T."/>
            <person name="Ryu J.S."/>
            <person name="Kubicek C.P."/>
            <person name="Schmoll M."/>
            <person name="Gaskell J."/>
            <person name="Hammel K.E."/>
            <person name="St John F.J."/>
            <person name="Vanden Wymelenberg A."/>
            <person name="Sabat G."/>
            <person name="Splinter BonDurant S."/>
            <person name="Syed K."/>
            <person name="Yadav J.S."/>
            <person name="Doddapaneni H."/>
            <person name="Subramanian V."/>
            <person name="Lavin J.L."/>
            <person name="Oguiza J.A."/>
            <person name="Perez G."/>
            <person name="Pisabarro A.G."/>
            <person name="Ramirez L."/>
            <person name="Santoyo F."/>
            <person name="Master E."/>
            <person name="Coutinho P.M."/>
            <person name="Henrissat B."/>
            <person name="Lombard V."/>
            <person name="Magnuson J.K."/>
            <person name="Kuees U."/>
            <person name="Hori C."/>
            <person name="Igarashi K."/>
            <person name="Samejima M."/>
            <person name="Held B.W."/>
            <person name="Barry K.W."/>
            <person name="LaButti K.M."/>
            <person name="Lapidus A."/>
            <person name="Lindquist E.A."/>
            <person name="Lucas S.M."/>
            <person name="Riley R."/>
            <person name="Salamov A.A."/>
            <person name="Hoffmeister D."/>
            <person name="Schwenk D."/>
            <person name="Hadar Y."/>
            <person name="Yarden O."/>
            <person name="de Vries R.P."/>
            <person name="Wiebenga A."/>
            <person name="Stenlid J."/>
            <person name="Eastwood D."/>
            <person name="Grigoriev I.V."/>
            <person name="Berka R.M."/>
            <person name="Blanchette R.A."/>
            <person name="Kersten P."/>
            <person name="Martinez A.T."/>
            <person name="Vicuna R."/>
            <person name="Cullen D."/>
        </authorList>
    </citation>
    <scope>NUCLEOTIDE SEQUENCE [LARGE SCALE GENOMIC DNA]</scope>
    <source>
        <strain evidence="1 2">B</strain>
    </source>
</reference>
<proteinExistence type="predicted"/>
<name>M2R1I7_CERS8</name>
<keyword evidence="2" id="KW-1185">Reference proteome</keyword>
<dbReference type="AlphaFoldDB" id="M2R1I7"/>
<dbReference type="EMBL" id="KB445795">
    <property type="protein sequence ID" value="EMD38380.1"/>
    <property type="molecule type" value="Genomic_DNA"/>
</dbReference>
<dbReference type="OrthoDB" id="5348546at2759"/>
<gene>
    <name evidence="1" type="ORF">CERSUDRAFT_36743</name>
</gene>
<dbReference type="STRING" id="914234.M2R1I7"/>
<evidence type="ECO:0000313" key="2">
    <source>
        <dbReference type="Proteomes" id="UP000016930"/>
    </source>
</evidence>
<dbReference type="HOGENOM" id="CLU_117751_0_0_1"/>
<feature type="non-terminal residue" evidence="1">
    <location>
        <position position="139"/>
    </location>
</feature>
<evidence type="ECO:0000313" key="1">
    <source>
        <dbReference type="EMBL" id="EMD38380.1"/>
    </source>
</evidence>
<accession>M2R1I7</accession>
<organism evidence="1 2">
    <name type="scientific">Ceriporiopsis subvermispora (strain B)</name>
    <name type="common">White-rot fungus</name>
    <name type="synonym">Gelatoporia subvermispora</name>
    <dbReference type="NCBI Taxonomy" id="914234"/>
    <lineage>
        <taxon>Eukaryota</taxon>
        <taxon>Fungi</taxon>
        <taxon>Dikarya</taxon>
        <taxon>Basidiomycota</taxon>
        <taxon>Agaricomycotina</taxon>
        <taxon>Agaricomycetes</taxon>
        <taxon>Polyporales</taxon>
        <taxon>Gelatoporiaceae</taxon>
        <taxon>Gelatoporia</taxon>
    </lineage>
</organism>
<protein>
    <submittedName>
        <fullName evidence="1">Uncharacterized protein</fullName>
    </submittedName>
</protein>